<comment type="caution">
    <text evidence="2">The sequence shown here is derived from an EMBL/GenBank/DDBJ whole genome shotgun (WGS) entry which is preliminary data.</text>
</comment>
<evidence type="ECO:0000313" key="2">
    <source>
        <dbReference type="EMBL" id="KAE9292522.1"/>
    </source>
</evidence>
<evidence type="ECO:0000259" key="1">
    <source>
        <dbReference type="Pfam" id="PF05699"/>
    </source>
</evidence>
<dbReference type="PANTHER" id="PTHR47611">
    <property type="entry name" value="HAT DIMERISATION DOMAIN, C-TERMINAL"/>
    <property type="match status" value="1"/>
</dbReference>
<dbReference type="EMBL" id="QXFT01002835">
    <property type="protein sequence ID" value="KAE9292522.1"/>
    <property type="molecule type" value="Genomic_DNA"/>
</dbReference>
<proteinExistence type="predicted"/>
<accession>A0A6A4CNR2</accession>
<dbReference type="PANTHER" id="PTHR47611:SF3">
    <property type="entry name" value="HAT C-TERMINAL DIMERISATION DOMAIN-CONTAINING PROTEIN"/>
    <property type="match status" value="1"/>
</dbReference>
<name>A0A6A4CNR2_9STRA</name>
<dbReference type="AlphaFoldDB" id="A0A6A4CNR2"/>
<dbReference type="InterPro" id="IPR012337">
    <property type="entry name" value="RNaseH-like_sf"/>
</dbReference>
<dbReference type="GO" id="GO:0046983">
    <property type="term" value="F:protein dimerization activity"/>
    <property type="evidence" value="ECO:0007669"/>
    <property type="project" value="InterPro"/>
</dbReference>
<dbReference type="SUPFAM" id="SSF53098">
    <property type="entry name" value="Ribonuclease H-like"/>
    <property type="match status" value="1"/>
</dbReference>
<sequence length="124" mass="13936">MVRRQMQELRYAPKRIRPAQVASDEALMDICRREFTRYIELSGEAAVTQGETSQPSALAWWKKNHVDLPILSPLARKWMGCIASSVPSERAFSTAGNTITKRRGALKPDTVRDIIFLAENATCS</sequence>
<protein>
    <recommendedName>
        <fullName evidence="1">HAT C-terminal dimerisation domain-containing protein</fullName>
    </recommendedName>
</protein>
<dbReference type="InterPro" id="IPR008906">
    <property type="entry name" value="HATC_C_dom"/>
</dbReference>
<organism evidence="2 3">
    <name type="scientific">Phytophthora rubi</name>
    <dbReference type="NCBI Taxonomy" id="129364"/>
    <lineage>
        <taxon>Eukaryota</taxon>
        <taxon>Sar</taxon>
        <taxon>Stramenopiles</taxon>
        <taxon>Oomycota</taxon>
        <taxon>Peronosporomycetes</taxon>
        <taxon>Peronosporales</taxon>
        <taxon>Peronosporaceae</taxon>
        <taxon>Phytophthora</taxon>
    </lineage>
</organism>
<evidence type="ECO:0000313" key="3">
    <source>
        <dbReference type="Proteomes" id="UP000434957"/>
    </source>
</evidence>
<gene>
    <name evidence="2" type="ORF">PR003_g24735</name>
</gene>
<dbReference type="Pfam" id="PF05699">
    <property type="entry name" value="Dimer_Tnp_hAT"/>
    <property type="match status" value="1"/>
</dbReference>
<reference evidence="2 3" key="1">
    <citation type="submission" date="2018-08" db="EMBL/GenBank/DDBJ databases">
        <title>Genomic investigation of the strawberry pathogen Phytophthora fragariae indicates pathogenicity is determined by transcriptional variation in three key races.</title>
        <authorList>
            <person name="Adams T.M."/>
            <person name="Armitage A.D."/>
            <person name="Sobczyk M.K."/>
            <person name="Bates H.J."/>
            <person name="Dunwell J.M."/>
            <person name="Nellist C.F."/>
            <person name="Harrison R.J."/>
        </authorList>
    </citation>
    <scope>NUCLEOTIDE SEQUENCE [LARGE SCALE GENOMIC DNA]</scope>
    <source>
        <strain evidence="2 3">SCRP333</strain>
    </source>
</reference>
<feature type="domain" description="HAT C-terminal dimerisation" evidence="1">
    <location>
        <begin position="53"/>
        <end position="120"/>
    </location>
</feature>
<dbReference type="Proteomes" id="UP000434957">
    <property type="component" value="Unassembled WGS sequence"/>
</dbReference>
<keyword evidence="3" id="KW-1185">Reference proteome</keyword>